<proteinExistence type="predicted"/>
<feature type="domain" description="DUF11" evidence="2">
    <location>
        <begin position="579"/>
        <end position="691"/>
    </location>
</feature>
<dbReference type="Proteomes" id="UP001204144">
    <property type="component" value="Unassembled WGS sequence"/>
</dbReference>
<gene>
    <name evidence="3" type="ORF">EGI31_09135</name>
</gene>
<sequence length="1125" mass="117168">AGDYAAICVNTCGESGNSNIVKISIGAVPNAPLITTDRVNVCDTEKARLVAVGCTGTIEWSTGATGDMIQVGAGSYTAKCKNSCGTSLASNIIKIETGGRPAGPIVVANKTSICGVDSAKLTASVCSGTVKWSNGKEGASIFVKTAGSYTATCTNSCGTSLPSDAVVITVGGTPSAPIITASATKICAGDSATLSTDGCNGTVTWSTGATGNSIKVKIAGSYTVKCTNTCGVSPNSQPVVIEIKTTDCGTGCNLPALVVAASKTVICEPENITLTATGCTTGTIIWSNGKSGNSIVVKPAVTTTYSAVCKVADCVSPVSNIVEVKVQKATKPVVACATDIICAGESITLRAYECDGIIKWSNGMTGNAVEVKPTATSKYTAVCVVGTCESEKSDTLCINIGLPNKPFITCKTSTICLGESIVITAQGCAGTVVWANGQTGSVLTVTPSTAGTFNYTAKCKSVGGTCESESSNVVSVTVGAAVPKPTALAEIKNICPFETVDLNNAILGTPSNESATFEFHVSNSANSTLITTPGMVGAGNYYLFERSKVGCYSDPVAVKVTITDCGTGGVTPDSSKFVDISVKKTADSIKVPVNGFVNYSVVVKNLRTNTATNLVVRDIIPAGLVIESVSTNAKLENGAVVAKIATLSKTDSVKFTYRAKVIAAGKIVNKAELFSVDQIDPVLSNNTSLFTINDVSTTDLVGLSKNVGTITKIATNKYEVPFTFNIANMGATKLTKVKLVDDLGVTFGNGVEILDDTIVVTAATGLKANPNYTGRGTNTSLLVDSLSNIEIGKTLSVSFKVKVDITNASKTEFFNTAKVFAGTTQAISDVSTNGTNPDPDGNGNPLDNDEPTKVTFTVDSTKAGIAAALSVVDSSMIDEFTYEVKYRALVKNIGFSELKNVYLVDTLSKTFPDSIQFAVEGQPTVSGKLVKNVAFDGDTDYRLTLPDTTSKLAAGKVDTVFFTVRLKYKKNYGPYLNNIVAYGTSTTGVIVSDISNAGTQIIPLSSTPTIFRIPKDSTSSTNLVDLIEIPGGFSPNGDQTNETLESLVPEGVVVEMFEIYNRWGHLVWKYTGTENVLQGTVIKWDATSNTGMRFGPEGVPDGTYYYSVKVKDQAKVRNGFITVVR</sequence>
<evidence type="ECO:0000313" key="4">
    <source>
        <dbReference type="Proteomes" id="UP001204144"/>
    </source>
</evidence>
<feature type="compositionally biased region" description="Low complexity" evidence="1">
    <location>
        <begin position="832"/>
        <end position="846"/>
    </location>
</feature>
<dbReference type="InterPro" id="IPR047589">
    <property type="entry name" value="DUF11_rpt"/>
</dbReference>
<dbReference type="EMBL" id="RJUF01000020">
    <property type="protein sequence ID" value="MCP9763119.1"/>
    <property type="molecule type" value="Genomic_DNA"/>
</dbReference>
<keyword evidence="4" id="KW-1185">Reference proteome</keyword>
<name>A0AAE3KSY4_9BACT</name>
<organism evidence="3 4">
    <name type="scientific">Lacihabitans soyangensis</name>
    <dbReference type="NCBI Taxonomy" id="869394"/>
    <lineage>
        <taxon>Bacteria</taxon>
        <taxon>Pseudomonadati</taxon>
        <taxon>Bacteroidota</taxon>
        <taxon>Cytophagia</taxon>
        <taxon>Cytophagales</taxon>
        <taxon>Leadbetterellaceae</taxon>
        <taxon>Lacihabitans</taxon>
    </lineage>
</organism>
<feature type="non-terminal residue" evidence="3">
    <location>
        <position position="1"/>
    </location>
</feature>
<dbReference type="InterPro" id="IPR051172">
    <property type="entry name" value="Chlamydia_OmcB"/>
</dbReference>
<dbReference type="InterPro" id="IPR001434">
    <property type="entry name" value="OmcB-like_DUF11"/>
</dbReference>
<reference evidence="3 4" key="1">
    <citation type="submission" date="2018-11" db="EMBL/GenBank/DDBJ databases">
        <title>Novel bacteria species description.</title>
        <authorList>
            <person name="Han J.-H."/>
        </authorList>
    </citation>
    <scope>NUCLEOTIDE SEQUENCE [LARGE SCALE GENOMIC DNA]</scope>
    <source>
        <strain evidence="3 4">KCTC23259</strain>
    </source>
</reference>
<dbReference type="Pfam" id="PF01345">
    <property type="entry name" value="DUF11"/>
    <property type="match status" value="1"/>
</dbReference>
<dbReference type="NCBIfam" id="TIGR01451">
    <property type="entry name" value="B_ant_repeat"/>
    <property type="match status" value="1"/>
</dbReference>
<evidence type="ECO:0000259" key="2">
    <source>
        <dbReference type="Pfam" id="PF01345"/>
    </source>
</evidence>
<comment type="caution">
    <text evidence="3">The sequence shown here is derived from an EMBL/GenBank/DDBJ whole genome shotgun (WGS) entry which is preliminary data.</text>
</comment>
<accession>A0AAE3KSY4</accession>
<dbReference type="PANTHER" id="PTHR34819">
    <property type="entry name" value="LARGE CYSTEINE-RICH PERIPLASMIC PROTEIN OMCB"/>
    <property type="match status" value="1"/>
</dbReference>
<evidence type="ECO:0000256" key="1">
    <source>
        <dbReference type="SAM" id="MobiDB-lite"/>
    </source>
</evidence>
<dbReference type="PANTHER" id="PTHR34819:SF3">
    <property type="entry name" value="CELL SURFACE PROTEIN"/>
    <property type="match status" value="1"/>
</dbReference>
<protein>
    <submittedName>
        <fullName evidence="3">DUF11 domain-containing protein</fullName>
    </submittedName>
</protein>
<dbReference type="Pfam" id="PF13585">
    <property type="entry name" value="CHU_C"/>
    <property type="match status" value="1"/>
</dbReference>
<feature type="region of interest" description="Disordered" evidence="1">
    <location>
        <begin position="828"/>
        <end position="851"/>
    </location>
</feature>
<dbReference type="AlphaFoldDB" id="A0AAE3KSY4"/>
<evidence type="ECO:0000313" key="3">
    <source>
        <dbReference type="EMBL" id="MCP9763119.1"/>
    </source>
</evidence>
<dbReference type="RefSeq" id="WP_255036906.1">
    <property type="nucleotide sequence ID" value="NZ_RJUF01000020.1"/>
</dbReference>